<dbReference type="Proteomes" id="UP000663760">
    <property type="component" value="Chromosome 2"/>
</dbReference>
<keyword evidence="3" id="KW-1185">Reference proteome</keyword>
<evidence type="ECO:0000313" key="3">
    <source>
        <dbReference type="Proteomes" id="UP000663760"/>
    </source>
</evidence>
<dbReference type="EMBL" id="LR746265">
    <property type="protein sequence ID" value="CAA7390760.1"/>
    <property type="molecule type" value="Genomic_DNA"/>
</dbReference>
<feature type="transmembrane region" description="Helical" evidence="1">
    <location>
        <begin position="20"/>
        <end position="37"/>
    </location>
</feature>
<proteinExistence type="predicted"/>
<organism evidence="2 3">
    <name type="scientific">Spirodela intermedia</name>
    <name type="common">Intermediate duckweed</name>
    <dbReference type="NCBI Taxonomy" id="51605"/>
    <lineage>
        <taxon>Eukaryota</taxon>
        <taxon>Viridiplantae</taxon>
        <taxon>Streptophyta</taxon>
        <taxon>Embryophyta</taxon>
        <taxon>Tracheophyta</taxon>
        <taxon>Spermatophyta</taxon>
        <taxon>Magnoliopsida</taxon>
        <taxon>Liliopsida</taxon>
        <taxon>Araceae</taxon>
        <taxon>Lemnoideae</taxon>
        <taxon>Spirodela</taxon>
    </lineage>
</organism>
<name>A0A7I8K342_SPIIN</name>
<sequence>MLLPQEPHRILPSTEEPEFLALFAIMASILACWRAWFCSSSFSRIL</sequence>
<dbReference type="AlphaFoldDB" id="A0A7I8K342"/>
<evidence type="ECO:0000313" key="2">
    <source>
        <dbReference type="EMBL" id="CAA7390760.1"/>
    </source>
</evidence>
<protein>
    <submittedName>
        <fullName evidence="2">Uncharacterized protein</fullName>
    </submittedName>
</protein>
<evidence type="ECO:0000256" key="1">
    <source>
        <dbReference type="SAM" id="Phobius"/>
    </source>
</evidence>
<keyword evidence="1" id="KW-0812">Transmembrane</keyword>
<gene>
    <name evidence="2" type="ORF">SI8410_02002188</name>
</gene>
<keyword evidence="1" id="KW-1133">Transmembrane helix</keyword>
<keyword evidence="1" id="KW-0472">Membrane</keyword>
<reference evidence="2" key="1">
    <citation type="submission" date="2020-02" db="EMBL/GenBank/DDBJ databases">
        <authorList>
            <person name="Scholz U."/>
            <person name="Mascher M."/>
            <person name="Fiebig A."/>
        </authorList>
    </citation>
    <scope>NUCLEOTIDE SEQUENCE</scope>
</reference>
<accession>A0A7I8K342</accession>